<keyword evidence="4 9" id="KW-0159">Chromosome partition</keyword>
<dbReference type="PROSITE" id="PS51898">
    <property type="entry name" value="TYR_RECOMBINASE"/>
    <property type="match status" value="1"/>
</dbReference>
<evidence type="ECO:0000259" key="10">
    <source>
        <dbReference type="PROSITE" id="PS51898"/>
    </source>
</evidence>
<evidence type="ECO:0000256" key="1">
    <source>
        <dbReference type="ARBA" id="ARBA00004496"/>
    </source>
</evidence>
<evidence type="ECO:0000256" key="6">
    <source>
        <dbReference type="ARBA" id="ARBA00023125"/>
    </source>
</evidence>
<evidence type="ECO:0000256" key="8">
    <source>
        <dbReference type="ARBA" id="ARBA00023306"/>
    </source>
</evidence>
<dbReference type="GO" id="GO:0007059">
    <property type="term" value="P:chromosome segregation"/>
    <property type="evidence" value="ECO:0007669"/>
    <property type="project" value="UniProtKB-UniRule"/>
</dbReference>
<dbReference type="Gene3D" id="1.10.443.10">
    <property type="entry name" value="Intergrase catalytic core"/>
    <property type="match status" value="1"/>
</dbReference>
<dbReference type="GO" id="GO:0006313">
    <property type="term" value="P:DNA transposition"/>
    <property type="evidence" value="ECO:0007669"/>
    <property type="project" value="UniProtKB-UniRule"/>
</dbReference>
<name>M1Z026_NITG3</name>
<protein>
    <recommendedName>
        <fullName evidence="9">Tyrosine recombinase XerC</fullName>
    </recommendedName>
</protein>
<reference evidence="12 13" key="1">
    <citation type="journal article" date="2013" name="Front. Microbiol.">
        <title>The genome of Nitrospina gracilis illuminates the metabolism and evolution of the major marine nitrite oxidizer.</title>
        <authorList>
            <person name="Luecker S."/>
            <person name="Nowka B."/>
            <person name="Rattei T."/>
            <person name="Spieck E."/>
            <person name="and Daims H."/>
        </authorList>
    </citation>
    <scope>NUCLEOTIDE SEQUENCE [LARGE SCALE GENOMIC DNA]</scope>
    <source>
        <strain evidence="12 13">3/211</strain>
    </source>
</reference>
<dbReference type="FunCoup" id="M1Z026">
    <property type="interactions" value="45"/>
</dbReference>
<evidence type="ECO:0000256" key="4">
    <source>
        <dbReference type="ARBA" id="ARBA00022829"/>
    </source>
</evidence>
<dbReference type="InterPro" id="IPR023009">
    <property type="entry name" value="Tyrosine_recombinase_XerC/XerD"/>
</dbReference>
<dbReference type="InterPro" id="IPR011010">
    <property type="entry name" value="DNA_brk_join_enz"/>
</dbReference>
<dbReference type="Proteomes" id="UP000011704">
    <property type="component" value="Unassembled WGS sequence"/>
</dbReference>
<keyword evidence="5 9" id="KW-0229">DNA integration</keyword>
<evidence type="ECO:0000256" key="7">
    <source>
        <dbReference type="ARBA" id="ARBA00023172"/>
    </source>
</evidence>
<dbReference type="SUPFAM" id="SSF56349">
    <property type="entry name" value="DNA breaking-rejoining enzymes"/>
    <property type="match status" value="1"/>
</dbReference>
<keyword evidence="7 9" id="KW-0233">DNA recombination</keyword>
<feature type="active site" description="O-(3'-phospho-DNA)-tyrosine intermediate" evidence="9">
    <location>
        <position position="295"/>
    </location>
</feature>
<sequence>MYIIENYGQIMDKLIQSFRTHLVGEKNASPNTVTGYLKDLEQFAGFLRQTGHACTADGTIDIHQVDRLAVRSYLAYLYEQSCTGSTMNRKLSALRTFFQFLCRENYIKTNVVKTIPAPRKKNALPAYLTVDEMFRLLELPAKEGFLGIRDRAMLELFYGTGMRISELTGLTLASIHLDERRVNVLGKGKKERILPLGRKAADAVRAYMKERQALLAKKKPELPPAQLFLNTRGGAVTVRGVRKILHRYLGPAFSKGVSPHSLRHSFATHLLEGGADLRSIQEMLGHASLSTTQKYTHLTIDRLMETYDKSHPRAQQLDANSAKP</sequence>
<dbReference type="GO" id="GO:0003677">
    <property type="term" value="F:DNA binding"/>
    <property type="evidence" value="ECO:0007669"/>
    <property type="project" value="UniProtKB-UniRule"/>
</dbReference>
<dbReference type="HOGENOM" id="CLU_027562_9_0_0"/>
<dbReference type="InParanoid" id="M1Z026"/>
<evidence type="ECO:0000256" key="3">
    <source>
        <dbReference type="ARBA" id="ARBA00022618"/>
    </source>
</evidence>
<keyword evidence="2 9" id="KW-0963">Cytoplasm</keyword>
<feature type="active site" evidence="9">
    <location>
        <position position="286"/>
    </location>
</feature>
<feature type="active site" evidence="9">
    <location>
        <position position="263"/>
    </location>
</feature>
<feature type="active site" evidence="9">
    <location>
        <position position="187"/>
    </location>
</feature>
<evidence type="ECO:0000313" key="12">
    <source>
        <dbReference type="EMBL" id="CCQ91084.1"/>
    </source>
</evidence>
<dbReference type="Pfam" id="PF00589">
    <property type="entry name" value="Phage_integrase"/>
    <property type="match status" value="1"/>
</dbReference>
<dbReference type="NCBIfam" id="NF001399">
    <property type="entry name" value="PRK00283.1"/>
    <property type="match status" value="1"/>
</dbReference>
<keyword evidence="8 9" id="KW-0131">Cell cycle</keyword>
<evidence type="ECO:0000256" key="5">
    <source>
        <dbReference type="ARBA" id="ARBA00022908"/>
    </source>
</evidence>
<comment type="function">
    <text evidence="9">Site-specific tyrosine recombinase, which acts by catalyzing the cutting and rejoining of the recombining DNA molecules. The XerC-XerD complex is essential to convert dimers of the bacterial chromosome into monomers to permit their segregation at cell division. It also contributes to the segregational stability of plasmids.</text>
</comment>
<dbReference type="STRING" id="1266370.NITGR_570033"/>
<comment type="similarity">
    <text evidence="9">Belongs to the 'phage' integrase family. XerC subfamily.</text>
</comment>
<dbReference type="HAMAP" id="MF_01808">
    <property type="entry name" value="Recomb_XerC_XerD"/>
    <property type="match status" value="1"/>
</dbReference>
<dbReference type="InterPro" id="IPR010998">
    <property type="entry name" value="Integrase_recombinase_N"/>
</dbReference>
<evidence type="ECO:0000256" key="9">
    <source>
        <dbReference type="HAMAP-Rule" id="MF_01808"/>
    </source>
</evidence>
<dbReference type="AlphaFoldDB" id="M1Z026"/>
<dbReference type="PROSITE" id="PS51900">
    <property type="entry name" value="CB"/>
    <property type="match status" value="1"/>
</dbReference>
<dbReference type="Gene3D" id="1.10.150.130">
    <property type="match status" value="1"/>
</dbReference>
<keyword evidence="13" id="KW-1185">Reference proteome</keyword>
<dbReference type="GO" id="GO:0051301">
    <property type="term" value="P:cell division"/>
    <property type="evidence" value="ECO:0007669"/>
    <property type="project" value="UniProtKB-KW"/>
</dbReference>
<feature type="domain" description="Tyr recombinase" evidence="10">
    <location>
        <begin position="123"/>
        <end position="308"/>
    </location>
</feature>
<keyword evidence="6 9" id="KW-0238">DNA-binding</keyword>
<dbReference type="GO" id="GO:0005737">
    <property type="term" value="C:cytoplasm"/>
    <property type="evidence" value="ECO:0007669"/>
    <property type="project" value="UniProtKB-SubCell"/>
</dbReference>
<dbReference type="PANTHER" id="PTHR30349">
    <property type="entry name" value="PHAGE INTEGRASE-RELATED"/>
    <property type="match status" value="1"/>
</dbReference>
<evidence type="ECO:0000259" key="11">
    <source>
        <dbReference type="PROSITE" id="PS51900"/>
    </source>
</evidence>
<feature type="active site" evidence="9">
    <location>
        <position position="163"/>
    </location>
</feature>
<feature type="domain" description="Core-binding (CB)" evidence="11">
    <location>
        <begin position="9"/>
        <end position="102"/>
    </location>
</feature>
<dbReference type="InterPro" id="IPR013762">
    <property type="entry name" value="Integrase-like_cat_sf"/>
</dbReference>
<dbReference type="InterPro" id="IPR050090">
    <property type="entry name" value="Tyrosine_recombinase_XerCD"/>
</dbReference>
<comment type="caution">
    <text evidence="12">The sequence shown here is derived from an EMBL/GenBank/DDBJ whole genome shotgun (WGS) entry which is preliminary data.</text>
</comment>
<dbReference type="Pfam" id="PF02899">
    <property type="entry name" value="Phage_int_SAM_1"/>
    <property type="match status" value="1"/>
</dbReference>
<accession>M1Z026</accession>
<dbReference type="CDD" id="cd00798">
    <property type="entry name" value="INT_XerDC_C"/>
    <property type="match status" value="1"/>
</dbReference>
<dbReference type="InterPro" id="IPR044068">
    <property type="entry name" value="CB"/>
</dbReference>
<dbReference type="PANTHER" id="PTHR30349:SF77">
    <property type="entry name" value="TYROSINE RECOMBINASE XERC"/>
    <property type="match status" value="1"/>
</dbReference>
<feature type="active site" evidence="9">
    <location>
        <position position="260"/>
    </location>
</feature>
<dbReference type="InterPro" id="IPR002104">
    <property type="entry name" value="Integrase_catalytic"/>
</dbReference>
<evidence type="ECO:0000313" key="13">
    <source>
        <dbReference type="Proteomes" id="UP000011704"/>
    </source>
</evidence>
<dbReference type="GO" id="GO:0009037">
    <property type="term" value="F:tyrosine-based site-specific recombinase activity"/>
    <property type="evidence" value="ECO:0007669"/>
    <property type="project" value="UniProtKB-UniRule"/>
</dbReference>
<evidence type="ECO:0000256" key="2">
    <source>
        <dbReference type="ARBA" id="ARBA00022490"/>
    </source>
</evidence>
<keyword evidence="3 9" id="KW-0132">Cell division</keyword>
<proteinExistence type="inferred from homology"/>
<dbReference type="EMBL" id="CAQJ01000063">
    <property type="protein sequence ID" value="CCQ91084.1"/>
    <property type="molecule type" value="Genomic_DNA"/>
</dbReference>
<dbReference type="InterPro" id="IPR004107">
    <property type="entry name" value="Integrase_SAM-like_N"/>
</dbReference>
<organism evidence="12 13">
    <name type="scientific">Nitrospina gracilis (strain 3/211)</name>
    <dbReference type="NCBI Taxonomy" id="1266370"/>
    <lineage>
        <taxon>Bacteria</taxon>
        <taxon>Pseudomonadati</taxon>
        <taxon>Nitrospinota/Tectimicrobiota group</taxon>
        <taxon>Nitrospinota</taxon>
        <taxon>Nitrospinia</taxon>
        <taxon>Nitrospinales</taxon>
        <taxon>Nitrospinaceae</taxon>
        <taxon>Nitrospina</taxon>
    </lineage>
</organism>
<gene>
    <name evidence="9 12" type="primary">xerC</name>
    <name evidence="12" type="ORF">NITGR_570033</name>
</gene>
<comment type="subcellular location">
    <subcellularLocation>
        <location evidence="1 9">Cytoplasm</location>
    </subcellularLocation>
</comment>
<comment type="subunit">
    <text evidence="9">Forms a cyclic heterotetrameric complex composed of two molecules of XerC and two molecules of XerD.</text>
</comment>